<dbReference type="CDD" id="cd00130">
    <property type="entry name" value="PAS"/>
    <property type="match status" value="1"/>
</dbReference>
<dbReference type="GO" id="GO:0043565">
    <property type="term" value="F:sequence-specific DNA binding"/>
    <property type="evidence" value="ECO:0007669"/>
    <property type="project" value="InterPro"/>
</dbReference>
<keyword evidence="1" id="KW-0805">Transcription regulation</keyword>
<keyword evidence="6" id="KW-1185">Reference proteome</keyword>
<dbReference type="Pfam" id="PF12833">
    <property type="entry name" value="HTH_18"/>
    <property type="match status" value="1"/>
</dbReference>
<evidence type="ECO:0000256" key="1">
    <source>
        <dbReference type="ARBA" id="ARBA00023015"/>
    </source>
</evidence>
<dbReference type="SUPFAM" id="SSF46689">
    <property type="entry name" value="Homeodomain-like"/>
    <property type="match status" value="2"/>
</dbReference>
<dbReference type="SMART" id="SM00091">
    <property type="entry name" value="PAS"/>
    <property type="match status" value="1"/>
</dbReference>
<feature type="domain" description="HTH araC/xylS-type" evidence="4">
    <location>
        <begin position="153"/>
        <end position="251"/>
    </location>
</feature>
<dbReference type="Proteomes" id="UP000000925">
    <property type="component" value="Chromosome"/>
</dbReference>
<organism evidence="5 6">
    <name type="scientific">Coraliomargarita akajimensis (strain DSM 45221 / IAM 15411 / JCM 23193 / KCTC 12865 / 04OKA010-24)</name>
    <dbReference type="NCBI Taxonomy" id="583355"/>
    <lineage>
        <taxon>Bacteria</taxon>
        <taxon>Pseudomonadati</taxon>
        <taxon>Verrucomicrobiota</taxon>
        <taxon>Opitutia</taxon>
        <taxon>Puniceicoccales</taxon>
        <taxon>Coraliomargaritaceae</taxon>
        <taxon>Coraliomargarita</taxon>
    </lineage>
</organism>
<dbReference type="PROSITE" id="PS01124">
    <property type="entry name" value="HTH_ARAC_FAMILY_2"/>
    <property type="match status" value="1"/>
</dbReference>
<dbReference type="Gene3D" id="3.30.450.20">
    <property type="entry name" value="PAS domain"/>
    <property type="match status" value="1"/>
</dbReference>
<dbReference type="eggNOG" id="COG2207">
    <property type="taxonomic scope" value="Bacteria"/>
</dbReference>
<dbReference type="Gene3D" id="1.10.10.60">
    <property type="entry name" value="Homeodomain-like"/>
    <property type="match status" value="1"/>
</dbReference>
<dbReference type="PANTHER" id="PTHR46796:SF13">
    <property type="entry name" value="HTH-TYPE TRANSCRIPTIONAL ACTIVATOR RHAS"/>
    <property type="match status" value="1"/>
</dbReference>
<dbReference type="Pfam" id="PF08448">
    <property type="entry name" value="PAS_4"/>
    <property type="match status" value="1"/>
</dbReference>
<evidence type="ECO:0000259" key="4">
    <source>
        <dbReference type="PROSITE" id="PS01124"/>
    </source>
</evidence>
<proteinExistence type="predicted"/>
<dbReference type="AlphaFoldDB" id="D5ENR4"/>
<dbReference type="InterPro" id="IPR035965">
    <property type="entry name" value="PAS-like_dom_sf"/>
</dbReference>
<dbReference type="InterPro" id="IPR050204">
    <property type="entry name" value="AraC_XylS_family_regulators"/>
</dbReference>
<dbReference type="KEGG" id="caa:Caka_0548"/>
<name>D5ENR4_CORAD</name>
<dbReference type="STRING" id="583355.Caka_0548"/>
<dbReference type="InterPro" id="IPR000014">
    <property type="entry name" value="PAS"/>
</dbReference>
<gene>
    <name evidence="5" type="ordered locus">Caka_0548</name>
</gene>
<dbReference type="PROSITE" id="PS00041">
    <property type="entry name" value="HTH_ARAC_FAMILY_1"/>
    <property type="match status" value="1"/>
</dbReference>
<sequence length="257" mass="29045">MSKQDAPATDLTELRERFRTALQATQLGQLFDYLPGVYFVVKNTDGRVIMANALATRLCGKQSEAELIGKDDFDLFPDDQARRYVQDDQQVFKTGSPVIDRVELAPDPKNAINWFITTKLPLYNQSQEIIGLACIARNMADDSEQVRPYTEMNEVLEYIRIHYASPIRIEELAVLANLSTGQFERNFKKVFAISPKQHLVNVRLQAACHLLSSTNDTIAAIANGTGFYDHSHFCRSFKKELGLSPGDYRKKQTTPAH</sequence>
<dbReference type="GO" id="GO:0003700">
    <property type="term" value="F:DNA-binding transcription factor activity"/>
    <property type="evidence" value="ECO:0007669"/>
    <property type="project" value="InterPro"/>
</dbReference>
<dbReference type="SUPFAM" id="SSF55785">
    <property type="entry name" value="PYP-like sensor domain (PAS domain)"/>
    <property type="match status" value="1"/>
</dbReference>
<dbReference type="HOGENOM" id="CLU_077604_0_0_0"/>
<keyword evidence="3" id="KW-0804">Transcription</keyword>
<dbReference type="SMART" id="SM00342">
    <property type="entry name" value="HTH_ARAC"/>
    <property type="match status" value="1"/>
</dbReference>
<dbReference type="PRINTS" id="PR00032">
    <property type="entry name" value="HTHARAC"/>
</dbReference>
<dbReference type="InterPro" id="IPR020449">
    <property type="entry name" value="Tscrpt_reg_AraC-type_HTH"/>
</dbReference>
<dbReference type="InterPro" id="IPR009057">
    <property type="entry name" value="Homeodomain-like_sf"/>
</dbReference>
<keyword evidence="2" id="KW-0238">DNA-binding</keyword>
<evidence type="ECO:0000313" key="6">
    <source>
        <dbReference type="Proteomes" id="UP000000925"/>
    </source>
</evidence>
<evidence type="ECO:0000256" key="2">
    <source>
        <dbReference type="ARBA" id="ARBA00023125"/>
    </source>
</evidence>
<dbReference type="OrthoDB" id="9776408at2"/>
<protein>
    <submittedName>
        <fullName evidence="5">Transcriptional regulator with PAS/PAC sensors, AraC family</fullName>
    </submittedName>
</protein>
<dbReference type="InterPro" id="IPR018062">
    <property type="entry name" value="HTH_AraC-typ_CS"/>
</dbReference>
<reference evidence="5 6" key="1">
    <citation type="journal article" date="2010" name="Stand. Genomic Sci.">
        <title>Complete genome sequence of Coraliomargarita akajimensis type strain (04OKA010-24).</title>
        <authorList>
            <person name="Mavromatis K."/>
            <person name="Abt B."/>
            <person name="Brambilla E."/>
            <person name="Lapidus A."/>
            <person name="Copeland A."/>
            <person name="Deshpande S."/>
            <person name="Nolan M."/>
            <person name="Lucas S."/>
            <person name="Tice H."/>
            <person name="Cheng J.F."/>
            <person name="Han C."/>
            <person name="Detter J.C."/>
            <person name="Woyke T."/>
            <person name="Goodwin L."/>
            <person name="Pitluck S."/>
            <person name="Held B."/>
            <person name="Brettin T."/>
            <person name="Tapia R."/>
            <person name="Ivanova N."/>
            <person name="Mikhailova N."/>
            <person name="Pati A."/>
            <person name="Liolios K."/>
            <person name="Chen A."/>
            <person name="Palaniappan K."/>
            <person name="Land M."/>
            <person name="Hauser L."/>
            <person name="Chang Y.J."/>
            <person name="Jeffries C.D."/>
            <person name="Rohde M."/>
            <person name="Goker M."/>
            <person name="Bristow J."/>
            <person name="Eisen J.A."/>
            <person name="Markowitz V."/>
            <person name="Hugenholtz P."/>
            <person name="Klenk H.P."/>
            <person name="Kyrpides N.C."/>
        </authorList>
    </citation>
    <scope>NUCLEOTIDE SEQUENCE [LARGE SCALE GENOMIC DNA]</scope>
    <source>
        <strain evidence="6">DSM 45221 / IAM 15411 / JCM 23193 / KCTC 12865</strain>
    </source>
</reference>
<accession>D5ENR4</accession>
<dbReference type="EMBL" id="CP001998">
    <property type="protein sequence ID" value="ADE53573.1"/>
    <property type="molecule type" value="Genomic_DNA"/>
</dbReference>
<dbReference type="PANTHER" id="PTHR46796">
    <property type="entry name" value="HTH-TYPE TRANSCRIPTIONAL ACTIVATOR RHAS-RELATED"/>
    <property type="match status" value="1"/>
</dbReference>
<dbReference type="RefSeq" id="WP_013042298.1">
    <property type="nucleotide sequence ID" value="NC_014008.1"/>
</dbReference>
<evidence type="ECO:0000256" key="3">
    <source>
        <dbReference type="ARBA" id="ARBA00023163"/>
    </source>
</evidence>
<evidence type="ECO:0000313" key="5">
    <source>
        <dbReference type="EMBL" id="ADE53573.1"/>
    </source>
</evidence>
<dbReference type="InterPro" id="IPR018060">
    <property type="entry name" value="HTH_AraC"/>
</dbReference>
<dbReference type="InterPro" id="IPR013656">
    <property type="entry name" value="PAS_4"/>
</dbReference>